<dbReference type="RefSeq" id="WP_050003563.1">
    <property type="nucleotide sequence ID" value="NZ_CP008887.1"/>
</dbReference>
<keyword evidence="2" id="KW-1185">Reference proteome</keyword>
<sequence>MKTYLVRKGEYLEFKNDVARVLDHFESNFSTEEIVGEVSERSAELVEKGVTDIDAYPEEDRETIARLLPEIEKGLIAVRRVFR</sequence>
<name>A0A097QVU3_9EURY</name>
<dbReference type="KEGG" id="teu:TEU_09785"/>
<gene>
    <name evidence="1" type="ORF">TEU_09785</name>
</gene>
<dbReference type="AlphaFoldDB" id="A0A097QVU3"/>
<evidence type="ECO:0000313" key="1">
    <source>
        <dbReference type="EMBL" id="AIU70597.1"/>
    </source>
</evidence>
<accession>A0A097QVU3</accession>
<evidence type="ECO:0000313" key="2">
    <source>
        <dbReference type="Proteomes" id="UP000029980"/>
    </source>
</evidence>
<dbReference type="GeneID" id="25153722"/>
<dbReference type="HOGENOM" id="CLU_193465_0_0_2"/>
<dbReference type="Proteomes" id="UP000029980">
    <property type="component" value="Chromosome"/>
</dbReference>
<dbReference type="EMBL" id="CP008887">
    <property type="protein sequence ID" value="AIU70597.1"/>
    <property type="molecule type" value="Genomic_DNA"/>
</dbReference>
<dbReference type="OrthoDB" id="91075at2157"/>
<protein>
    <submittedName>
        <fullName evidence="1">Uncharacterized protein</fullName>
    </submittedName>
</protein>
<proteinExistence type="predicted"/>
<reference evidence="1 2" key="1">
    <citation type="journal article" date="2015" name="Int. J. Syst. Evol. Microbiol.">
        <title>Thermococcus eurythermalis sp. nov., a conditional piezophilic hyperthermophilic archaeon with a wide temperature range isolated from an oil-immersed chimney in the Guaymas Basin.</title>
        <authorList>
            <person name="Zhao W."/>
            <person name="Zeng X."/>
            <person name="Xiao X."/>
        </authorList>
    </citation>
    <scope>NUCLEOTIDE SEQUENCE [LARGE SCALE GENOMIC DNA]</scope>
    <source>
        <strain evidence="1 2">A501</strain>
    </source>
</reference>
<organism evidence="1 2">
    <name type="scientific">Thermococcus eurythermalis</name>
    <dbReference type="NCBI Taxonomy" id="1505907"/>
    <lineage>
        <taxon>Archaea</taxon>
        <taxon>Methanobacteriati</taxon>
        <taxon>Methanobacteriota</taxon>
        <taxon>Thermococci</taxon>
        <taxon>Thermococcales</taxon>
        <taxon>Thermococcaceae</taxon>
        <taxon>Thermococcus</taxon>
    </lineage>
</organism>
<dbReference type="STRING" id="1505907.TEU_09785"/>